<dbReference type="EC" id="5.4.2.1" evidence="3"/>
<keyword evidence="3" id="KW-0413">Isomerase</keyword>
<sequence>MHLYLLRHAEDRPTPRPPHTRRLTDRGHRQAWAAARWLAGQHPTEIRSSTLARARRTADAVGREAGLPVREDPHLNEIHWESPTGESLPHPRENRWYPPPPGAESWHDFMGRVALSVSGLCRNASRGQRIVLVTHSGFFDAVQELLNGGGSRVELKVAHTGITQWEYRPGCFGGSWLLHRHNIVPGLSPLPSPTPDGPGNPGGTEPNT</sequence>
<feature type="region of interest" description="Disordered" evidence="2">
    <location>
        <begin position="1"/>
        <end position="25"/>
    </location>
</feature>
<dbReference type="GeneID" id="93729249"/>
<dbReference type="SMART" id="SM00855">
    <property type="entry name" value="PGAM"/>
    <property type="match status" value="1"/>
</dbReference>
<dbReference type="STRING" id="1901.BB341_07420"/>
<dbReference type="InterPro" id="IPR029033">
    <property type="entry name" value="His_PPase_superfam"/>
</dbReference>
<feature type="compositionally biased region" description="Basic and acidic residues" evidence="2">
    <location>
        <begin position="69"/>
        <end position="80"/>
    </location>
</feature>
<dbReference type="Proteomes" id="UP000002357">
    <property type="component" value="Chromosome"/>
</dbReference>
<dbReference type="EMBL" id="CM000913">
    <property type="protein sequence ID" value="EFG09355.1"/>
    <property type="molecule type" value="Genomic_DNA"/>
</dbReference>
<evidence type="ECO:0000313" key="3">
    <source>
        <dbReference type="EMBL" id="EFG09355.1"/>
    </source>
</evidence>
<evidence type="ECO:0000256" key="1">
    <source>
        <dbReference type="ARBA" id="ARBA00022801"/>
    </source>
</evidence>
<dbReference type="SUPFAM" id="SSF53254">
    <property type="entry name" value="Phosphoglycerate mutase-like"/>
    <property type="match status" value="1"/>
</dbReference>
<feature type="compositionally biased region" description="Pro residues" evidence="2">
    <location>
        <begin position="188"/>
        <end position="198"/>
    </location>
</feature>
<keyword evidence="4" id="KW-1185">Reference proteome</keyword>
<dbReference type="GO" id="GO:0016853">
    <property type="term" value="F:isomerase activity"/>
    <property type="evidence" value="ECO:0007669"/>
    <property type="project" value="UniProtKB-KW"/>
</dbReference>
<dbReference type="AlphaFoldDB" id="E2Q6Q6"/>
<dbReference type="GO" id="GO:0016787">
    <property type="term" value="F:hydrolase activity"/>
    <property type="evidence" value="ECO:0007669"/>
    <property type="project" value="UniProtKB-KW"/>
</dbReference>
<dbReference type="CDD" id="cd07067">
    <property type="entry name" value="HP_PGM_like"/>
    <property type="match status" value="1"/>
</dbReference>
<name>E2Q6Q6_STRCL</name>
<dbReference type="RefSeq" id="WP_003961863.1">
    <property type="nucleotide sequence ID" value="NZ_CM000913.1"/>
</dbReference>
<dbReference type="eggNOG" id="COG0406">
    <property type="taxonomic scope" value="Bacteria"/>
</dbReference>
<dbReference type="PANTHER" id="PTHR20935">
    <property type="entry name" value="PHOSPHOGLYCERATE MUTASE-RELATED"/>
    <property type="match status" value="1"/>
</dbReference>
<reference evidence="3 4" key="1">
    <citation type="journal article" date="2010" name="Genome Biol. Evol.">
        <title>The sequence of a 1.8-mb bacterial linear plasmid reveals a rich evolutionary reservoir of secondary metabolic pathways.</title>
        <authorList>
            <person name="Medema M.H."/>
            <person name="Trefzer A."/>
            <person name="Kovalchuk A."/>
            <person name="van den Berg M."/>
            <person name="Mueller U."/>
            <person name="Heijne W."/>
            <person name="Wu L."/>
            <person name="Alam M.T."/>
            <person name="Ronning C.M."/>
            <person name="Nierman W.C."/>
            <person name="Bovenberg R.A.L."/>
            <person name="Breitling R."/>
            <person name="Takano E."/>
        </authorList>
    </citation>
    <scope>NUCLEOTIDE SEQUENCE [LARGE SCALE GENOMIC DNA]</scope>
    <source>
        <strain evidence="4">ATCC 27064 / DSM 738 / JCM 4710 / NBRC 13307 / NCIMB 12785 / NRRL 3585 / VKM Ac-602</strain>
    </source>
</reference>
<protein>
    <submittedName>
        <fullName evidence="3">Phosphoglycerate mutase</fullName>
        <ecNumber evidence="3">5.4.2.1</ecNumber>
    </submittedName>
</protein>
<feature type="region of interest" description="Disordered" evidence="2">
    <location>
        <begin position="187"/>
        <end position="208"/>
    </location>
</feature>
<gene>
    <name evidence="3" type="ORF">SCLAV_4281</name>
</gene>
<evidence type="ECO:0000313" key="4">
    <source>
        <dbReference type="Proteomes" id="UP000002357"/>
    </source>
</evidence>
<dbReference type="Gene3D" id="3.40.50.1240">
    <property type="entry name" value="Phosphoglycerate mutase-like"/>
    <property type="match status" value="1"/>
</dbReference>
<proteinExistence type="predicted"/>
<feature type="region of interest" description="Disordered" evidence="2">
    <location>
        <begin position="57"/>
        <end position="92"/>
    </location>
</feature>
<dbReference type="InterPro" id="IPR051021">
    <property type="entry name" value="Mito_Ser/Thr_phosphatase"/>
</dbReference>
<organism evidence="3 4">
    <name type="scientific">Streptomyces clavuligerus</name>
    <dbReference type="NCBI Taxonomy" id="1901"/>
    <lineage>
        <taxon>Bacteria</taxon>
        <taxon>Bacillati</taxon>
        <taxon>Actinomycetota</taxon>
        <taxon>Actinomycetes</taxon>
        <taxon>Kitasatosporales</taxon>
        <taxon>Streptomycetaceae</taxon>
        <taxon>Streptomyces</taxon>
    </lineage>
</organism>
<dbReference type="InterPro" id="IPR013078">
    <property type="entry name" value="His_Pase_superF_clade-1"/>
</dbReference>
<accession>E2Q6Q6</accession>
<evidence type="ECO:0000256" key="2">
    <source>
        <dbReference type="SAM" id="MobiDB-lite"/>
    </source>
</evidence>
<dbReference type="Pfam" id="PF00300">
    <property type="entry name" value="His_Phos_1"/>
    <property type="match status" value="1"/>
</dbReference>
<dbReference type="OrthoDB" id="4090709at2"/>
<keyword evidence="1" id="KW-0378">Hydrolase</keyword>